<evidence type="ECO:0000313" key="2">
    <source>
        <dbReference type="Proteomes" id="UP000627292"/>
    </source>
</evidence>
<evidence type="ECO:0000313" key="1">
    <source>
        <dbReference type="EMBL" id="GGH67312.1"/>
    </source>
</evidence>
<accession>A0A917J0J3</accession>
<comment type="caution">
    <text evidence="1">The sequence shown here is derived from an EMBL/GenBank/DDBJ whole genome shotgun (WGS) entry which is preliminary data.</text>
</comment>
<reference evidence="1" key="1">
    <citation type="journal article" date="2014" name="Int. J. Syst. Evol. Microbiol.">
        <title>Complete genome sequence of Corynebacterium casei LMG S-19264T (=DSM 44701T), isolated from a smear-ripened cheese.</title>
        <authorList>
            <consortium name="US DOE Joint Genome Institute (JGI-PGF)"/>
            <person name="Walter F."/>
            <person name="Albersmeier A."/>
            <person name="Kalinowski J."/>
            <person name="Ruckert C."/>
        </authorList>
    </citation>
    <scope>NUCLEOTIDE SEQUENCE</scope>
    <source>
        <strain evidence="1">CGMCC 1.15290</strain>
    </source>
</reference>
<dbReference type="Proteomes" id="UP000627292">
    <property type="component" value="Unassembled WGS sequence"/>
</dbReference>
<protein>
    <submittedName>
        <fullName evidence="1">Uncharacterized protein</fullName>
    </submittedName>
</protein>
<keyword evidence="2" id="KW-1185">Reference proteome</keyword>
<gene>
    <name evidence="1" type="ORF">GCM10011379_22450</name>
</gene>
<proteinExistence type="predicted"/>
<dbReference type="AlphaFoldDB" id="A0A917J0J3"/>
<dbReference type="RefSeq" id="WP_188952116.1">
    <property type="nucleotide sequence ID" value="NZ_BMIB01000002.1"/>
</dbReference>
<name>A0A917J0J3_9BACT</name>
<reference evidence="1" key="2">
    <citation type="submission" date="2020-09" db="EMBL/GenBank/DDBJ databases">
        <authorList>
            <person name="Sun Q."/>
            <person name="Zhou Y."/>
        </authorList>
    </citation>
    <scope>NUCLEOTIDE SEQUENCE</scope>
    <source>
        <strain evidence="1">CGMCC 1.15290</strain>
    </source>
</reference>
<dbReference type="EMBL" id="BMIB01000002">
    <property type="protein sequence ID" value="GGH67312.1"/>
    <property type="molecule type" value="Genomic_DNA"/>
</dbReference>
<sequence>MKKYKDFIPHADAELSVYASAYKQNFRNVAATAIPYMGNEDIEEHEAEVQEMIDAIYDVEKKKADLAAAVARKKELVQAVTTKMRRMAMYAKKGNAGDNPVVTGGGLKCNAVQVDVKNLRPQLTVTSANDYISVAFHKNYSLPVAIYSRKPGDNDWEFISYATTSPYIDKRPASIPGQPESREYKEHYTDFVSYISEASSIIEVVFYPILVVKRKE</sequence>
<organism evidence="1 2">
    <name type="scientific">Filimonas zeae</name>
    <dbReference type="NCBI Taxonomy" id="1737353"/>
    <lineage>
        <taxon>Bacteria</taxon>
        <taxon>Pseudomonadati</taxon>
        <taxon>Bacteroidota</taxon>
        <taxon>Chitinophagia</taxon>
        <taxon>Chitinophagales</taxon>
        <taxon>Chitinophagaceae</taxon>
        <taxon>Filimonas</taxon>
    </lineage>
</organism>